<evidence type="ECO:0000256" key="6">
    <source>
        <dbReference type="ARBA" id="ARBA00042926"/>
    </source>
</evidence>
<dbReference type="Pfam" id="PF01408">
    <property type="entry name" value="GFO_IDH_MocA"/>
    <property type="match status" value="1"/>
</dbReference>
<dbReference type="OrthoDB" id="2129491at2759"/>
<evidence type="ECO:0000256" key="10">
    <source>
        <dbReference type="ARBA" id="ARBA00049233"/>
    </source>
</evidence>
<evidence type="ECO:0000256" key="8">
    <source>
        <dbReference type="ARBA" id="ARBA00043025"/>
    </source>
</evidence>
<dbReference type="InParanoid" id="A0A1S4FP90"/>
<dbReference type="InterPro" id="IPR000683">
    <property type="entry name" value="Gfo/Idh/MocA-like_OxRdtase_N"/>
</dbReference>
<reference evidence="13 14" key="1">
    <citation type="submission" date="2017-06" db="EMBL/GenBank/DDBJ databases">
        <title>Aedes aegypti genome working group (AGWG) sequencing and assembly.</title>
        <authorList>
            <consortium name="Aedes aegypti Genome Working Group (AGWG)"/>
            <person name="Matthews B.J."/>
        </authorList>
    </citation>
    <scope>NUCLEOTIDE SEQUENCE [LARGE SCALE GENOMIC DNA]</scope>
    <source>
        <strain evidence="13 14">LVP_AGWG</strain>
    </source>
</reference>
<dbReference type="AlphaFoldDB" id="A0A1S4FP90"/>
<dbReference type="InterPro" id="IPR055170">
    <property type="entry name" value="GFO_IDH_MocA-like_dom"/>
</dbReference>
<accession>A0A1S4FP90</accession>
<dbReference type="FunCoup" id="A0A1S4FP90">
    <property type="interactions" value="273"/>
</dbReference>
<dbReference type="GO" id="GO:0047115">
    <property type="term" value="F:trans-1,2-dihydrobenzene-1,2-diol dehydrogenase activity"/>
    <property type="evidence" value="ECO:0007669"/>
    <property type="project" value="UniProtKB-EC"/>
</dbReference>
<protein>
    <recommendedName>
        <fullName evidence="5">Trans-1,2-dihydrobenzene-1,2-diol dehydrogenase</fullName>
        <ecNumber evidence="4">1.1.1.179</ecNumber>
        <ecNumber evidence="3">1.3.1.20</ecNumber>
    </recommendedName>
    <alternativeName>
        <fullName evidence="8">D-xylose 1-dehydrogenase</fullName>
    </alternativeName>
    <alternativeName>
        <fullName evidence="7">D-xylose-NADP dehydrogenase</fullName>
    </alternativeName>
    <alternativeName>
        <fullName evidence="6">Dimeric dihydrodiol dehydrogenase</fullName>
    </alternativeName>
</protein>
<dbReference type="Pfam" id="PF22725">
    <property type="entry name" value="GFO_IDH_MocA_C3"/>
    <property type="match status" value="1"/>
</dbReference>
<keyword evidence="14" id="KW-1185">Reference proteome</keyword>
<evidence type="ECO:0000256" key="4">
    <source>
        <dbReference type="ARBA" id="ARBA00038984"/>
    </source>
</evidence>
<dbReference type="EC" id="1.3.1.20" evidence="3"/>
<feature type="domain" description="Gfo/Idh/MocA-like oxidoreductase N-terminal" evidence="11">
    <location>
        <begin position="4"/>
        <end position="122"/>
    </location>
</feature>
<dbReference type="SUPFAM" id="SSF55347">
    <property type="entry name" value="Glyceraldehyde-3-phosphate dehydrogenase-like, C-terminal domain"/>
    <property type="match status" value="1"/>
</dbReference>
<dbReference type="EC" id="1.1.1.179" evidence="4"/>
<evidence type="ECO:0000259" key="12">
    <source>
        <dbReference type="Pfam" id="PF22725"/>
    </source>
</evidence>
<evidence type="ECO:0000256" key="1">
    <source>
        <dbReference type="ARBA" id="ARBA00010928"/>
    </source>
</evidence>
<evidence type="ECO:0000256" key="7">
    <source>
        <dbReference type="ARBA" id="ARBA00042988"/>
    </source>
</evidence>
<evidence type="ECO:0000256" key="3">
    <source>
        <dbReference type="ARBA" id="ARBA00038853"/>
    </source>
</evidence>
<evidence type="ECO:0000256" key="2">
    <source>
        <dbReference type="ARBA" id="ARBA00023002"/>
    </source>
</evidence>
<dbReference type="InterPro" id="IPR036291">
    <property type="entry name" value="NAD(P)-bd_dom_sf"/>
</dbReference>
<dbReference type="EnsemblMetazoa" id="AAEL009951-RA">
    <property type="protein sequence ID" value="AAEL009951-PA"/>
    <property type="gene ID" value="AAEL009951"/>
</dbReference>
<feature type="domain" description="GFO/IDH/MocA-like oxidoreductase" evidence="12">
    <location>
        <begin position="134"/>
        <end position="247"/>
    </location>
</feature>
<dbReference type="Gene3D" id="3.30.360.10">
    <property type="entry name" value="Dihydrodipicolinate Reductase, domain 2"/>
    <property type="match status" value="1"/>
</dbReference>
<organism evidence="13 14">
    <name type="scientific">Aedes aegypti</name>
    <name type="common">Yellowfever mosquito</name>
    <name type="synonym">Culex aegypti</name>
    <dbReference type="NCBI Taxonomy" id="7159"/>
    <lineage>
        <taxon>Eukaryota</taxon>
        <taxon>Metazoa</taxon>
        <taxon>Ecdysozoa</taxon>
        <taxon>Arthropoda</taxon>
        <taxon>Hexapoda</taxon>
        <taxon>Insecta</taxon>
        <taxon>Pterygota</taxon>
        <taxon>Neoptera</taxon>
        <taxon>Endopterygota</taxon>
        <taxon>Diptera</taxon>
        <taxon>Nematocera</taxon>
        <taxon>Culicoidea</taxon>
        <taxon>Culicidae</taxon>
        <taxon>Culicinae</taxon>
        <taxon>Aedini</taxon>
        <taxon>Aedes</taxon>
        <taxon>Stegomyia</taxon>
    </lineage>
</organism>
<dbReference type="VEuPathDB" id="VectorBase:AAEL009951"/>
<evidence type="ECO:0000256" key="9">
    <source>
        <dbReference type="ARBA" id="ARBA00047423"/>
    </source>
</evidence>
<evidence type="ECO:0000313" key="13">
    <source>
        <dbReference type="EnsemblMetazoa" id="AAEL009951-PA"/>
    </source>
</evidence>
<gene>
    <name evidence="13" type="primary">5572674</name>
</gene>
<comment type="catalytic activity">
    <reaction evidence="10">
        <text>D-xylose + NADP(+) = D-xylono-1,5-lactone + NADPH + H(+)</text>
        <dbReference type="Rhea" id="RHEA:22000"/>
        <dbReference type="ChEBI" id="CHEBI:15378"/>
        <dbReference type="ChEBI" id="CHEBI:15867"/>
        <dbReference type="ChEBI" id="CHEBI:53455"/>
        <dbReference type="ChEBI" id="CHEBI:57783"/>
        <dbReference type="ChEBI" id="CHEBI:58349"/>
        <dbReference type="EC" id="1.1.1.179"/>
    </reaction>
</comment>
<comment type="similarity">
    <text evidence="1">Belongs to the Gfo/Idh/MocA family.</text>
</comment>
<comment type="catalytic activity">
    <reaction evidence="9">
        <text>(1R,2R)-1,2-dihydrobenzene-1,2-diol + NADP(+) = catechol + NADPH + H(+)</text>
        <dbReference type="Rhea" id="RHEA:16729"/>
        <dbReference type="ChEBI" id="CHEBI:10702"/>
        <dbReference type="ChEBI" id="CHEBI:15378"/>
        <dbReference type="ChEBI" id="CHEBI:18135"/>
        <dbReference type="ChEBI" id="CHEBI:57783"/>
        <dbReference type="ChEBI" id="CHEBI:58349"/>
        <dbReference type="EC" id="1.3.1.20"/>
    </reaction>
</comment>
<dbReference type="Proteomes" id="UP000008820">
    <property type="component" value="Chromosome 2"/>
</dbReference>
<name>A0A1S4FP90_AEDAE</name>
<dbReference type="GO" id="GO:0047837">
    <property type="term" value="F:D-xylose 1-dehydrogenase (NADP+) activity"/>
    <property type="evidence" value="ECO:0007669"/>
    <property type="project" value="UniProtKB-EC"/>
</dbReference>
<evidence type="ECO:0000259" key="11">
    <source>
        <dbReference type="Pfam" id="PF01408"/>
    </source>
</evidence>
<evidence type="ECO:0000313" key="14">
    <source>
        <dbReference type="Proteomes" id="UP000008820"/>
    </source>
</evidence>
<dbReference type="SUPFAM" id="SSF51735">
    <property type="entry name" value="NAD(P)-binding Rossmann-fold domains"/>
    <property type="match status" value="1"/>
</dbReference>
<keyword evidence="2" id="KW-0560">Oxidoreductase</keyword>
<proteinExistence type="inferred from homology"/>
<dbReference type="Gene3D" id="3.40.50.720">
    <property type="entry name" value="NAD(P)-binding Rossmann-like Domain"/>
    <property type="match status" value="1"/>
</dbReference>
<sequence>MAPLRWGIVSAGKISHDFTTAISTWPKEDHKVVAVGARKLQDAKKFAKVHDIPKFYEGYKEIAKDPEIDVVYIGAVNTTHYEIGFMMLNHGKHVLCEKPLCINEGQSKRLIAHAEAKKRFLMEAIWSRYFPSYIHLRKQVDGGELGEIKEVNVSFGFYLSDVDRLRMKELGGGTVLDLGVYTIQVCLWAFRDAPNKIVAKGKLNEEGVDMEVEAELHFPNSGIGKIKTSALRKLDNDAVIRGTKGSITLHDFWCPVSLTDVDGSVKQYPLPKAPRTFIFQNSCGLRYEVEEVRHCLAAGRLQSESVPHSESLLIARIQDEIRKQIGVHFKEDDMYKV</sequence>
<dbReference type="InterPro" id="IPR050984">
    <property type="entry name" value="Gfo/Idh/MocA_domain"/>
</dbReference>
<dbReference type="PANTHER" id="PTHR22604">
    <property type="entry name" value="OXIDOREDUCTASES"/>
    <property type="match status" value="1"/>
</dbReference>
<dbReference type="GO" id="GO:0000166">
    <property type="term" value="F:nucleotide binding"/>
    <property type="evidence" value="ECO:0007669"/>
    <property type="project" value="InterPro"/>
</dbReference>
<evidence type="ECO:0000256" key="5">
    <source>
        <dbReference type="ARBA" id="ARBA00040603"/>
    </source>
</evidence>
<reference evidence="13" key="2">
    <citation type="submission" date="2020-05" db="UniProtKB">
        <authorList>
            <consortium name="EnsemblMetazoa"/>
        </authorList>
    </citation>
    <scope>IDENTIFICATION</scope>
    <source>
        <strain evidence="13">LVP_AGWG</strain>
    </source>
</reference>
<dbReference type="PANTHER" id="PTHR22604:SF105">
    <property type="entry name" value="TRANS-1,2-DIHYDROBENZENE-1,2-DIOL DEHYDROGENASE"/>
    <property type="match status" value="1"/>
</dbReference>